<dbReference type="RefSeq" id="WP_151727002.1">
    <property type="nucleotide sequence ID" value="NZ_BKZV01000001.1"/>
</dbReference>
<reference evidence="2 3" key="1">
    <citation type="journal article" date="2019" name="Int. J. Syst. Evol. Microbiol.">
        <title>Thermogemmatispora aurantia sp. nov. and Thermogemmatispora argillosa sp. nov., within the class Ktedonobacteria, and emended description of the genus Thermogemmatispora.</title>
        <authorList>
            <person name="Zheng Y."/>
            <person name="Wang C.M."/>
            <person name="Sakai Y."/>
            <person name="Abe K."/>
            <person name="Yokota A."/>
            <person name="Yabe S."/>
        </authorList>
    </citation>
    <scope>NUCLEOTIDE SEQUENCE [LARGE SCALE GENOMIC DNA]</scope>
    <source>
        <strain evidence="2 3">A1-2</strain>
    </source>
</reference>
<evidence type="ECO:0000313" key="2">
    <source>
        <dbReference type="EMBL" id="GER82057.1"/>
    </source>
</evidence>
<evidence type="ECO:0000313" key="3">
    <source>
        <dbReference type="Proteomes" id="UP000334820"/>
    </source>
</evidence>
<feature type="region of interest" description="Disordered" evidence="1">
    <location>
        <begin position="1"/>
        <end position="23"/>
    </location>
</feature>
<evidence type="ECO:0000256" key="1">
    <source>
        <dbReference type="SAM" id="MobiDB-lite"/>
    </source>
</evidence>
<gene>
    <name evidence="2" type="ORF">KTAU_06950</name>
</gene>
<dbReference type="AlphaFoldDB" id="A0A5J4K5R5"/>
<dbReference type="Proteomes" id="UP000334820">
    <property type="component" value="Unassembled WGS sequence"/>
</dbReference>
<accession>A0A5J4K5R5</accession>
<name>A0A5J4K5R5_9CHLR</name>
<organism evidence="2 3">
    <name type="scientific">Thermogemmatispora aurantia</name>
    <dbReference type="NCBI Taxonomy" id="2045279"/>
    <lineage>
        <taxon>Bacteria</taxon>
        <taxon>Bacillati</taxon>
        <taxon>Chloroflexota</taxon>
        <taxon>Ktedonobacteria</taxon>
        <taxon>Thermogemmatisporales</taxon>
        <taxon>Thermogemmatisporaceae</taxon>
        <taxon>Thermogemmatispora</taxon>
    </lineage>
</organism>
<feature type="region of interest" description="Disordered" evidence="1">
    <location>
        <begin position="51"/>
        <end position="72"/>
    </location>
</feature>
<feature type="compositionally biased region" description="Polar residues" evidence="1">
    <location>
        <begin position="62"/>
        <end position="72"/>
    </location>
</feature>
<sequence length="72" mass="7799">MAQKWRHARADTPPAGMTGRLDEALPESYTGDAALLLGRERQIGTLTVLIGPRQADHADDQPGSSQTRNRSS</sequence>
<dbReference type="EMBL" id="BKZV01000001">
    <property type="protein sequence ID" value="GER82057.1"/>
    <property type="molecule type" value="Genomic_DNA"/>
</dbReference>
<keyword evidence="3" id="KW-1185">Reference proteome</keyword>
<proteinExistence type="predicted"/>
<comment type="caution">
    <text evidence="2">The sequence shown here is derived from an EMBL/GenBank/DDBJ whole genome shotgun (WGS) entry which is preliminary data.</text>
</comment>
<protein>
    <submittedName>
        <fullName evidence="2">Uncharacterized protein</fullName>
    </submittedName>
</protein>